<evidence type="ECO:0000256" key="9">
    <source>
        <dbReference type="ARBA" id="ARBA00070554"/>
    </source>
</evidence>
<dbReference type="PANTHER" id="PTHR34803">
    <property type="entry name" value="PHOTOSYSTEM I REACTION CENTER SUBUNIT XI, CHLOROPLASTIC"/>
    <property type="match status" value="1"/>
</dbReference>
<dbReference type="Gene3D" id="1.20.1240.10">
    <property type="entry name" value="Photosystem I PsaL, reaction centre subunit XI"/>
    <property type="match status" value="1"/>
</dbReference>
<dbReference type="EMBL" id="HBIS01000139">
    <property type="protein sequence ID" value="CAE0606295.1"/>
    <property type="molecule type" value="Transcribed_RNA"/>
</dbReference>
<feature type="region of interest" description="Disordered" evidence="10">
    <location>
        <begin position="39"/>
        <end position="60"/>
    </location>
</feature>
<dbReference type="SUPFAM" id="SSF81568">
    <property type="entry name" value="Photosystem I reaction center subunit XI, PsaL"/>
    <property type="match status" value="1"/>
</dbReference>
<dbReference type="InterPro" id="IPR036592">
    <property type="entry name" value="PSI_PsaL_sf"/>
</dbReference>
<dbReference type="AlphaFoldDB" id="A0A7S3U9Y6"/>
<dbReference type="Pfam" id="PF02605">
    <property type="entry name" value="PsaL"/>
    <property type="match status" value="1"/>
</dbReference>
<evidence type="ECO:0000256" key="11">
    <source>
        <dbReference type="SAM" id="Phobius"/>
    </source>
</evidence>
<dbReference type="InterPro" id="IPR022980">
    <property type="entry name" value="PSI_suXI"/>
</dbReference>
<dbReference type="GO" id="GO:0009535">
    <property type="term" value="C:chloroplast thylakoid membrane"/>
    <property type="evidence" value="ECO:0007669"/>
    <property type="project" value="TreeGrafter"/>
</dbReference>
<evidence type="ECO:0000259" key="12">
    <source>
        <dbReference type="Pfam" id="PF02605"/>
    </source>
</evidence>
<evidence type="ECO:0000256" key="6">
    <source>
        <dbReference type="ARBA" id="ARBA00022989"/>
    </source>
</evidence>
<protein>
    <recommendedName>
        <fullName evidence="9">Photosystem I reaction center subunit XI, chloroplastic</fullName>
    </recommendedName>
    <alternativeName>
        <fullName evidence="8">PSI subunit V</fullName>
    </alternativeName>
</protein>
<keyword evidence="3" id="KW-0602">Photosynthesis</keyword>
<feature type="compositionally biased region" description="Basic and acidic residues" evidence="10">
    <location>
        <begin position="39"/>
        <end position="52"/>
    </location>
</feature>
<dbReference type="GO" id="GO:0009538">
    <property type="term" value="C:photosystem I reaction center"/>
    <property type="evidence" value="ECO:0007669"/>
    <property type="project" value="InterPro"/>
</dbReference>
<evidence type="ECO:0000256" key="7">
    <source>
        <dbReference type="ARBA" id="ARBA00023136"/>
    </source>
</evidence>
<feature type="transmembrane region" description="Helical" evidence="11">
    <location>
        <begin position="128"/>
        <end position="147"/>
    </location>
</feature>
<sequence>MATALLNVHGIARTSAPKANRARSSRRSHARVVVVRAADEKKVRRKNEEKPSGTRHGTRWTRTWTREKKKRRKVDPMACIHEREGLANTWWNGEVSSELSGDGGRNLPGSQPPVVCERKRSSCHGQELLGYPTVVLTSGSIVANTWLQAQVIQPLNGDPFIGMLETPVTSSPLVAGFLAGLPANRRAVSPVLRGVEIGLAHGYLLLGPFLALGPLRDTSAASTAGVLSSWGLVAILAACLSIYGKVTYQGDEVVLGKKTLTGRDLPTDALYTAEGWEKFTSGFLVGGFSGVLFAYITTANSIFETVSFFAKQNL</sequence>
<keyword evidence="5" id="KW-0603">Photosystem I</keyword>
<comment type="subcellular location">
    <subcellularLocation>
        <location evidence="1">Membrane</location>
        <topology evidence="1">Multi-pass membrane protein</topology>
    </subcellularLocation>
</comment>
<evidence type="ECO:0000256" key="10">
    <source>
        <dbReference type="SAM" id="MobiDB-lite"/>
    </source>
</evidence>
<dbReference type="PANTHER" id="PTHR34803:SF2">
    <property type="entry name" value="PHOTOSYSTEM I REACTION CENTER SUBUNIT XI, CHLOROPLASTIC"/>
    <property type="match status" value="1"/>
</dbReference>
<proteinExistence type="inferred from homology"/>
<comment type="similarity">
    <text evidence="2">Belongs to the PsaL family.</text>
</comment>
<evidence type="ECO:0000256" key="1">
    <source>
        <dbReference type="ARBA" id="ARBA00004141"/>
    </source>
</evidence>
<dbReference type="GO" id="GO:0015979">
    <property type="term" value="P:photosynthesis"/>
    <property type="evidence" value="ECO:0007669"/>
    <property type="project" value="UniProtKB-KW"/>
</dbReference>
<evidence type="ECO:0000256" key="8">
    <source>
        <dbReference type="ARBA" id="ARBA00032768"/>
    </source>
</evidence>
<evidence type="ECO:0000313" key="13">
    <source>
        <dbReference type="EMBL" id="CAE0606295.1"/>
    </source>
</evidence>
<feature type="domain" description="Photosystem I PsaL reaction centre subunit XI" evidence="12">
    <location>
        <begin position="151"/>
        <end position="300"/>
    </location>
</feature>
<name>A0A7S3U9Y6_9CHLO</name>
<evidence type="ECO:0000256" key="3">
    <source>
        <dbReference type="ARBA" id="ARBA00022531"/>
    </source>
</evidence>
<feature type="transmembrane region" description="Helical" evidence="11">
    <location>
        <begin position="191"/>
        <end position="212"/>
    </location>
</feature>
<keyword evidence="4 11" id="KW-0812">Transmembrane</keyword>
<evidence type="ECO:0000256" key="5">
    <source>
        <dbReference type="ARBA" id="ARBA00022836"/>
    </source>
</evidence>
<gene>
    <name evidence="13" type="ORF">PSAL00342_LOCUS111</name>
</gene>
<feature type="transmembrane region" description="Helical" evidence="11">
    <location>
        <begin position="224"/>
        <end position="243"/>
    </location>
</feature>
<dbReference type="InterPro" id="IPR003757">
    <property type="entry name" value="PSI_PsaL"/>
</dbReference>
<keyword evidence="6 11" id="KW-1133">Transmembrane helix</keyword>
<organism evidence="13">
    <name type="scientific">Picocystis salinarum</name>
    <dbReference type="NCBI Taxonomy" id="88271"/>
    <lineage>
        <taxon>Eukaryota</taxon>
        <taxon>Viridiplantae</taxon>
        <taxon>Chlorophyta</taxon>
        <taxon>Picocystophyceae</taxon>
        <taxon>Picocystales</taxon>
        <taxon>Picocystaceae</taxon>
        <taxon>Picocystis</taxon>
    </lineage>
</organism>
<dbReference type="FunFam" id="1.20.1240.10:FF:000001">
    <property type="entry name" value="Photosystem I reaction center subunit XI"/>
    <property type="match status" value="1"/>
</dbReference>
<keyword evidence="7 11" id="KW-0472">Membrane</keyword>
<evidence type="ECO:0000256" key="4">
    <source>
        <dbReference type="ARBA" id="ARBA00022692"/>
    </source>
</evidence>
<feature type="transmembrane region" description="Helical" evidence="11">
    <location>
        <begin position="159"/>
        <end position="179"/>
    </location>
</feature>
<accession>A0A7S3U9Y6</accession>
<evidence type="ECO:0000256" key="2">
    <source>
        <dbReference type="ARBA" id="ARBA00008820"/>
    </source>
</evidence>
<reference evidence="13" key="1">
    <citation type="submission" date="2021-01" db="EMBL/GenBank/DDBJ databases">
        <authorList>
            <person name="Corre E."/>
            <person name="Pelletier E."/>
            <person name="Niang G."/>
            <person name="Scheremetjew M."/>
            <person name="Finn R."/>
            <person name="Kale V."/>
            <person name="Holt S."/>
            <person name="Cochrane G."/>
            <person name="Meng A."/>
            <person name="Brown T."/>
            <person name="Cohen L."/>
        </authorList>
    </citation>
    <scope>NUCLEOTIDE SEQUENCE</scope>
    <source>
        <strain evidence="13">CCMP1897</strain>
    </source>
</reference>